<name>A0A392S7H3_9FABA</name>
<organism evidence="1 2">
    <name type="scientific">Trifolium medium</name>
    <dbReference type="NCBI Taxonomy" id="97028"/>
    <lineage>
        <taxon>Eukaryota</taxon>
        <taxon>Viridiplantae</taxon>
        <taxon>Streptophyta</taxon>
        <taxon>Embryophyta</taxon>
        <taxon>Tracheophyta</taxon>
        <taxon>Spermatophyta</taxon>
        <taxon>Magnoliopsida</taxon>
        <taxon>eudicotyledons</taxon>
        <taxon>Gunneridae</taxon>
        <taxon>Pentapetalae</taxon>
        <taxon>rosids</taxon>
        <taxon>fabids</taxon>
        <taxon>Fabales</taxon>
        <taxon>Fabaceae</taxon>
        <taxon>Papilionoideae</taxon>
        <taxon>50 kb inversion clade</taxon>
        <taxon>NPAAA clade</taxon>
        <taxon>Hologalegina</taxon>
        <taxon>IRL clade</taxon>
        <taxon>Trifolieae</taxon>
        <taxon>Trifolium</taxon>
    </lineage>
</organism>
<accession>A0A392S7H3</accession>
<reference evidence="1 2" key="1">
    <citation type="journal article" date="2018" name="Front. Plant Sci.">
        <title>Red Clover (Trifolium pratense) and Zigzag Clover (T. medium) - A Picture of Genomic Similarities and Differences.</title>
        <authorList>
            <person name="Dluhosova J."/>
            <person name="Istvanek J."/>
            <person name="Nedelnik J."/>
            <person name="Repkova J."/>
        </authorList>
    </citation>
    <scope>NUCLEOTIDE SEQUENCE [LARGE SCALE GENOMIC DNA]</scope>
    <source>
        <strain evidence="2">cv. 10/8</strain>
        <tissue evidence="1">Leaf</tissue>
    </source>
</reference>
<dbReference type="AlphaFoldDB" id="A0A392S7H3"/>
<feature type="non-terminal residue" evidence="1">
    <location>
        <position position="43"/>
    </location>
</feature>
<evidence type="ECO:0000313" key="2">
    <source>
        <dbReference type="Proteomes" id="UP000265520"/>
    </source>
</evidence>
<proteinExistence type="predicted"/>
<sequence>MANFNVDRGNSVDIMFAHCFRTLQLSEHHLAPYVGSDLQGFNG</sequence>
<comment type="caution">
    <text evidence="1">The sequence shown here is derived from an EMBL/GenBank/DDBJ whole genome shotgun (WGS) entry which is preliminary data.</text>
</comment>
<keyword evidence="2" id="KW-1185">Reference proteome</keyword>
<evidence type="ECO:0000313" key="1">
    <source>
        <dbReference type="EMBL" id="MCI43835.1"/>
    </source>
</evidence>
<dbReference type="EMBL" id="LXQA010322624">
    <property type="protein sequence ID" value="MCI43835.1"/>
    <property type="molecule type" value="Genomic_DNA"/>
</dbReference>
<dbReference type="Proteomes" id="UP000265520">
    <property type="component" value="Unassembled WGS sequence"/>
</dbReference>
<protein>
    <submittedName>
        <fullName evidence="1">Uncharacterized protein</fullName>
    </submittedName>
</protein>